<reference evidence="3" key="1">
    <citation type="submission" date="2018-11" db="EMBL/GenBank/DDBJ databases">
        <authorList>
            <consortium name="Pathogen Informatics"/>
        </authorList>
    </citation>
    <scope>NUCLEOTIDE SEQUENCE</scope>
</reference>
<dbReference type="OrthoDB" id="8801906at2759"/>
<accession>A0A448XJW1</accession>
<evidence type="ECO:0000313" key="4">
    <source>
        <dbReference type="Proteomes" id="UP000784294"/>
    </source>
</evidence>
<proteinExistence type="predicted"/>
<comment type="caution">
    <text evidence="3">The sequence shown here is derived from an EMBL/GenBank/DDBJ whole genome shotgun (WGS) entry which is preliminary data.</text>
</comment>
<feature type="compositionally biased region" description="Polar residues" evidence="1">
    <location>
        <begin position="93"/>
        <end position="107"/>
    </location>
</feature>
<organism evidence="3 4">
    <name type="scientific">Protopolystoma xenopodis</name>
    <dbReference type="NCBI Taxonomy" id="117903"/>
    <lineage>
        <taxon>Eukaryota</taxon>
        <taxon>Metazoa</taxon>
        <taxon>Spiralia</taxon>
        <taxon>Lophotrochozoa</taxon>
        <taxon>Platyhelminthes</taxon>
        <taxon>Monogenea</taxon>
        <taxon>Polyopisthocotylea</taxon>
        <taxon>Polystomatidea</taxon>
        <taxon>Polystomatidae</taxon>
        <taxon>Protopolystoma</taxon>
    </lineage>
</organism>
<dbReference type="Proteomes" id="UP000784294">
    <property type="component" value="Unassembled WGS sequence"/>
</dbReference>
<gene>
    <name evidence="3" type="ORF">PXEA_LOCUS31797</name>
</gene>
<sequence>MVLRMVRLTDDAGYDACETFGNVDRLNDARFQCPVLYSTLQIPRPPVPRRQIAALSGPGSWLLCGKEGYAGESSNICHRSRCIRGVTTSNLPLPNVSGSGSTPTESGADNLLDADDDASTDRRPYVYMNCGHVHGLHPWQASGDT</sequence>
<protein>
    <recommendedName>
        <fullName evidence="2">Pellino RING domain-containing protein</fullName>
    </recommendedName>
</protein>
<evidence type="ECO:0000313" key="3">
    <source>
        <dbReference type="EMBL" id="VEL38357.1"/>
    </source>
</evidence>
<evidence type="ECO:0000256" key="1">
    <source>
        <dbReference type="SAM" id="MobiDB-lite"/>
    </source>
</evidence>
<dbReference type="InterPro" id="IPR048335">
    <property type="entry name" value="Pellino_RING"/>
</dbReference>
<evidence type="ECO:0000259" key="2">
    <source>
        <dbReference type="Pfam" id="PF20723"/>
    </source>
</evidence>
<feature type="region of interest" description="Disordered" evidence="1">
    <location>
        <begin position="93"/>
        <end position="116"/>
    </location>
</feature>
<feature type="domain" description="Pellino RING" evidence="2">
    <location>
        <begin position="117"/>
        <end position="143"/>
    </location>
</feature>
<dbReference type="Pfam" id="PF20723">
    <property type="entry name" value="Pellino_RING"/>
    <property type="match status" value="1"/>
</dbReference>
<dbReference type="EMBL" id="CAAALY010257656">
    <property type="protein sequence ID" value="VEL38357.1"/>
    <property type="molecule type" value="Genomic_DNA"/>
</dbReference>
<name>A0A448XJW1_9PLAT</name>
<keyword evidence="4" id="KW-1185">Reference proteome</keyword>
<dbReference type="AlphaFoldDB" id="A0A448XJW1"/>